<evidence type="ECO:0000313" key="3">
    <source>
        <dbReference type="Proteomes" id="UP000038009"/>
    </source>
</evidence>
<dbReference type="AlphaFoldDB" id="A0A0N1PCW6"/>
<dbReference type="Proteomes" id="UP000038009">
    <property type="component" value="Unassembled WGS sequence"/>
</dbReference>
<reference evidence="2 3" key="1">
    <citation type="journal article" date="2015" name="PLoS Pathog.">
        <title>Leptomonas seymouri: Adaptations to the Dixenous Life Cycle Analyzed by Genome Sequencing, Transcriptome Profiling and Co-infection with Leishmania donovani.</title>
        <authorList>
            <person name="Kraeva N."/>
            <person name="Butenko A."/>
            <person name="Hlavacova J."/>
            <person name="Kostygov A."/>
            <person name="Myskova J."/>
            <person name="Grybchuk D."/>
            <person name="Lestinova T."/>
            <person name="Votypka J."/>
            <person name="Volf P."/>
            <person name="Opperdoes F."/>
            <person name="Flegontov P."/>
            <person name="Lukes J."/>
            <person name="Yurchenko V."/>
        </authorList>
    </citation>
    <scope>NUCLEOTIDE SEQUENCE [LARGE SCALE GENOMIC DNA]</scope>
    <source>
        <strain evidence="2 3">ATCC 30220</strain>
    </source>
</reference>
<keyword evidence="3" id="KW-1185">Reference proteome</keyword>
<dbReference type="OMA" id="MTGNPHT"/>
<comment type="caution">
    <text evidence="2">The sequence shown here is derived from an EMBL/GenBank/DDBJ whole genome shotgun (WGS) entry which is preliminary data.</text>
</comment>
<gene>
    <name evidence="2" type="ORF">ABL78_1631</name>
</gene>
<dbReference type="VEuPathDB" id="TriTrypDB:Lsey_0027_0490"/>
<accession>A0A0N1PCW6</accession>
<proteinExistence type="predicted"/>
<dbReference type="OrthoDB" id="259598at2759"/>
<evidence type="ECO:0000313" key="2">
    <source>
        <dbReference type="EMBL" id="KPI89298.1"/>
    </source>
</evidence>
<evidence type="ECO:0000256" key="1">
    <source>
        <dbReference type="SAM" id="MobiDB-lite"/>
    </source>
</evidence>
<organism evidence="2 3">
    <name type="scientific">Leptomonas seymouri</name>
    <dbReference type="NCBI Taxonomy" id="5684"/>
    <lineage>
        <taxon>Eukaryota</taxon>
        <taxon>Discoba</taxon>
        <taxon>Euglenozoa</taxon>
        <taxon>Kinetoplastea</taxon>
        <taxon>Metakinetoplastina</taxon>
        <taxon>Trypanosomatida</taxon>
        <taxon>Trypanosomatidae</taxon>
        <taxon>Leishmaniinae</taxon>
        <taxon>Leptomonas</taxon>
    </lineage>
</organism>
<protein>
    <recommendedName>
        <fullName evidence="4">Centrosomal CEP44 domain-containing protein</fullName>
    </recommendedName>
</protein>
<feature type="region of interest" description="Disordered" evidence="1">
    <location>
        <begin position="144"/>
        <end position="174"/>
    </location>
</feature>
<sequence length="174" mass="19351">MESASNFCLLHAKLSKLGFRDWSSVSEGDVMTGNPHTFAVFLRFLYRRFPAATAMLLRRYDWFLVEADDVRLGATTVRLLSTAASETNLISATQFGMCKYAMVKMNMCHALLRLLRSLRITPSSPAVFNIASNQKPMAIERSGKAAPCSSSSLSPNGHLRINERRSELNSVSRS</sequence>
<evidence type="ECO:0008006" key="4">
    <source>
        <dbReference type="Google" id="ProtNLM"/>
    </source>
</evidence>
<dbReference type="EMBL" id="LJSK01000027">
    <property type="protein sequence ID" value="KPI89298.1"/>
    <property type="molecule type" value="Genomic_DNA"/>
</dbReference>
<name>A0A0N1PCW6_LEPSE</name>